<dbReference type="Gene3D" id="1.10.3210.10">
    <property type="entry name" value="Hypothetical protein af1432"/>
    <property type="match status" value="1"/>
</dbReference>
<dbReference type="CDD" id="cd00077">
    <property type="entry name" value="HDc"/>
    <property type="match status" value="1"/>
</dbReference>
<dbReference type="InterPro" id="IPR037522">
    <property type="entry name" value="HD_GYP_dom"/>
</dbReference>
<dbReference type="PANTHER" id="PTHR43155:SF2">
    <property type="entry name" value="CYCLIC DI-GMP PHOSPHODIESTERASE PA4108"/>
    <property type="match status" value="1"/>
</dbReference>
<dbReference type="PATRIC" id="fig|455434.6.peg.752"/>
<organism evidence="2 3">
    <name type="scientific">Treponema pallidum subsp. pallidum (strain SS14)</name>
    <dbReference type="NCBI Taxonomy" id="455434"/>
    <lineage>
        <taxon>Bacteria</taxon>
        <taxon>Pseudomonadati</taxon>
        <taxon>Spirochaetota</taxon>
        <taxon>Spirochaetia</taxon>
        <taxon>Spirochaetales</taxon>
        <taxon>Treponemataceae</taxon>
        <taxon>Treponema</taxon>
    </lineage>
</organism>
<dbReference type="EMBL" id="CP000805">
    <property type="protein sequence ID" value="ACD71182.1"/>
    <property type="molecule type" value="Genomic_DNA"/>
</dbReference>
<dbReference type="KEGG" id="tpp:TPASS_0764"/>
<reference evidence="2 3" key="1">
    <citation type="journal article" date="2008" name="BMC Microbiol.">
        <title>Complete genome sequence of Treponema pallidum ssp. pallidum strain SS14 determined with oligonucleotide arrays.</title>
        <authorList>
            <person name="Matejkova P."/>
            <person name="Strouhal M."/>
            <person name="Smajs D."/>
            <person name="Norris S.J."/>
            <person name="Palzkill T."/>
            <person name="Petrosino J.F."/>
            <person name="Sodergren E."/>
            <person name="Norton J.E."/>
            <person name="Singh J."/>
            <person name="Richmond T.A."/>
            <person name="Molla M.N."/>
            <person name="Albert T.J."/>
            <person name="Weinstock G.M."/>
        </authorList>
    </citation>
    <scope>NUCLEOTIDE SEQUENCE [LARGE SCALE GENOMIC DNA]</scope>
    <source>
        <strain evidence="2 3">SS14</strain>
    </source>
</reference>
<dbReference type="PROSITE" id="PS51832">
    <property type="entry name" value="HD_GYP"/>
    <property type="match status" value="1"/>
</dbReference>
<dbReference type="Proteomes" id="UP000001202">
    <property type="component" value="Chromosome"/>
</dbReference>
<protein>
    <recommendedName>
        <fullName evidence="1">HD-GYP domain-containing protein</fullName>
    </recommendedName>
</protein>
<evidence type="ECO:0000313" key="3">
    <source>
        <dbReference type="Proteomes" id="UP000001202"/>
    </source>
</evidence>
<evidence type="ECO:0000259" key="1">
    <source>
        <dbReference type="PROSITE" id="PS51832"/>
    </source>
</evidence>
<dbReference type="PANTHER" id="PTHR43155">
    <property type="entry name" value="CYCLIC DI-GMP PHOSPHODIESTERASE PA4108-RELATED"/>
    <property type="match status" value="1"/>
</dbReference>
<dbReference type="SMART" id="SM00471">
    <property type="entry name" value="HDc"/>
    <property type="match status" value="1"/>
</dbReference>
<dbReference type="SUPFAM" id="SSF109604">
    <property type="entry name" value="HD-domain/PDEase-like"/>
    <property type="match status" value="1"/>
</dbReference>
<feature type="domain" description="HD-GYP" evidence="1">
    <location>
        <begin position="134"/>
        <end position="329"/>
    </location>
</feature>
<dbReference type="Pfam" id="PF13487">
    <property type="entry name" value="HD_5"/>
    <property type="match status" value="1"/>
</dbReference>
<dbReference type="AlphaFoldDB" id="A0A0H3BLB4"/>
<dbReference type="RefSeq" id="WP_010882209.1">
    <property type="nucleotide sequence ID" value="NC_010741.1"/>
</dbReference>
<proteinExistence type="predicted"/>
<name>A0A0H3BLB4_TREPS</name>
<accession>A0A0H3BLB4</accession>
<gene>
    <name evidence="2" type="ordered locus">TPASS_0764</name>
</gene>
<dbReference type="InterPro" id="IPR003607">
    <property type="entry name" value="HD/PDEase_dom"/>
</dbReference>
<sequence>MNTYAIVDIPEETHFSDDVYLDDTFLVLTPAGLFDEALKSRLQEWDFTTVHTGGQLLSSETTLECPLPASGDPNAKGAPGSEALRAQRSRFHALKKQYNEFQMFVEHVFDQYRAKQSLNTRAVIDRAKMLCELVKKHRQTLLRVLPTIPYREHYALETHALRSTLYAVVIGLQLKMQPFKIIELATSCLLHEIGMARVIPKAYTTEGELDPKTQKAIFAHPIISYHILRDHSLPLPVCVGALEHRERENGLGYPRRLVGEKISLYGKIIAVACSYEAATAPRSYKEMKNAAEGIVDLVRNANTQYDAVISRALLFALSFYPIGTHVHLSNGKIAQVVDVNPDDPRFPIVQVHGEIHRNGKPIIHSTSADEIFITRALSVKEQRLILQEGGD</sequence>
<evidence type="ECO:0000313" key="2">
    <source>
        <dbReference type="EMBL" id="ACD71182.1"/>
    </source>
</evidence>
<dbReference type="GeneID" id="93876530"/>